<name>A0A367J5J8_RHIST</name>
<dbReference type="SUPFAM" id="SSF52540">
    <property type="entry name" value="P-loop containing nucleoside triphosphate hydrolases"/>
    <property type="match status" value="1"/>
</dbReference>
<evidence type="ECO:0000313" key="2">
    <source>
        <dbReference type="Proteomes" id="UP000253551"/>
    </source>
</evidence>
<gene>
    <name evidence="1" type="ORF">CU098_006159</name>
</gene>
<keyword evidence="2" id="KW-1185">Reference proteome</keyword>
<proteinExistence type="predicted"/>
<dbReference type="EMBL" id="PJQM01004255">
    <property type="protein sequence ID" value="RCH85119.1"/>
    <property type="molecule type" value="Genomic_DNA"/>
</dbReference>
<dbReference type="AlphaFoldDB" id="A0A367J5J8"/>
<dbReference type="Pfam" id="PF17784">
    <property type="entry name" value="Sulfotransfer_4"/>
    <property type="match status" value="1"/>
</dbReference>
<dbReference type="Gene3D" id="3.40.50.300">
    <property type="entry name" value="P-loop containing nucleotide triphosphate hydrolases"/>
    <property type="match status" value="1"/>
</dbReference>
<evidence type="ECO:0000313" key="1">
    <source>
        <dbReference type="EMBL" id="RCH85119.1"/>
    </source>
</evidence>
<sequence>MSHLQVIGAGYGRTGTKSLRDALDHLGYRTHHMENVILDPTQIPEIFENAHNYPDQPVDWDRAYEGYTAAVDWPTATFYERLYELSPNAKIILTVRDPEDWFKSICKTINVWLNMDITWPERMVRVRKMASIVNCDGQLHQGDLLNRKEALIQKFLKHIENTKSKVKPENLLIMELGDGWEKLCKFLNKPVPQIPYPHSNKGDNFVQLLTSLRDRLEYE</sequence>
<protein>
    <submittedName>
        <fullName evidence="1">Uncharacterized protein</fullName>
    </submittedName>
</protein>
<dbReference type="PANTHER" id="PTHR36978:SF4">
    <property type="entry name" value="P-LOOP CONTAINING NUCLEOSIDE TRIPHOSPHATE HYDROLASE PROTEIN"/>
    <property type="match status" value="1"/>
</dbReference>
<reference evidence="1 2" key="1">
    <citation type="journal article" date="2018" name="G3 (Bethesda)">
        <title>Phylogenetic and Phylogenomic Definition of Rhizopus Species.</title>
        <authorList>
            <person name="Gryganskyi A.P."/>
            <person name="Golan J."/>
            <person name="Dolatabadi S."/>
            <person name="Mondo S."/>
            <person name="Robb S."/>
            <person name="Idnurm A."/>
            <person name="Muszewska A."/>
            <person name="Steczkiewicz K."/>
            <person name="Masonjones S."/>
            <person name="Liao H.L."/>
            <person name="Gajdeczka M.T."/>
            <person name="Anike F."/>
            <person name="Vuek A."/>
            <person name="Anishchenko I.M."/>
            <person name="Voigt K."/>
            <person name="de Hoog G.S."/>
            <person name="Smith M.E."/>
            <person name="Heitman J."/>
            <person name="Vilgalys R."/>
            <person name="Stajich J.E."/>
        </authorList>
    </citation>
    <scope>NUCLEOTIDE SEQUENCE [LARGE SCALE GENOMIC DNA]</scope>
    <source>
        <strain evidence="1 2">LSU 92-RS-03</strain>
    </source>
</reference>
<dbReference type="PANTHER" id="PTHR36978">
    <property type="entry name" value="P-LOOP CONTAINING NUCLEOTIDE TRIPHOSPHATE HYDROLASE"/>
    <property type="match status" value="1"/>
</dbReference>
<dbReference type="InterPro" id="IPR040632">
    <property type="entry name" value="Sulfotransfer_4"/>
</dbReference>
<dbReference type="InterPro" id="IPR027417">
    <property type="entry name" value="P-loop_NTPase"/>
</dbReference>
<accession>A0A367J5J8</accession>
<dbReference type="STRING" id="4846.A0A367J5J8"/>
<comment type="caution">
    <text evidence="1">The sequence shown here is derived from an EMBL/GenBank/DDBJ whole genome shotgun (WGS) entry which is preliminary data.</text>
</comment>
<dbReference type="Proteomes" id="UP000253551">
    <property type="component" value="Unassembled WGS sequence"/>
</dbReference>
<dbReference type="OrthoDB" id="408152at2759"/>
<organism evidence="1 2">
    <name type="scientific">Rhizopus stolonifer</name>
    <name type="common">Rhizopus nigricans</name>
    <dbReference type="NCBI Taxonomy" id="4846"/>
    <lineage>
        <taxon>Eukaryota</taxon>
        <taxon>Fungi</taxon>
        <taxon>Fungi incertae sedis</taxon>
        <taxon>Mucoromycota</taxon>
        <taxon>Mucoromycotina</taxon>
        <taxon>Mucoromycetes</taxon>
        <taxon>Mucorales</taxon>
        <taxon>Mucorineae</taxon>
        <taxon>Rhizopodaceae</taxon>
        <taxon>Rhizopus</taxon>
    </lineage>
</organism>